<reference evidence="10" key="1">
    <citation type="journal article" date="2014" name="Microb. Cell Fact.">
        <title>Exploiting Issatchenkia orientalis SD108 for succinic acid production.</title>
        <authorList>
            <person name="Xiao H."/>
            <person name="Shao Z."/>
            <person name="Jiang Y."/>
            <person name="Dole S."/>
            <person name="Zhao H."/>
        </authorList>
    </citation>
    <scope>NUCLEOTIDE SEQUENCE [LARGE SCALE GENOMIC DNA]</scope>
    <source>
        <strain evidence="10">SD108</strain>
    </source>
</reference>
<feature type="domain" description="Glucose receptor Git3-like N-terminal" evidence="7">
    <location>
        <begin position="17"/>
        <end position="234"/>
    </location>
</feature>
<feature type="transmembrane region" description="Helical" evidence="6">
    <location>
        <begin position="93"/>
        <end position="118"/>
    </location>
</feature>
<dbReference type="InterPro" id="IPR023041">
    <property type="entry name" value="Glucose_rcpt_Git3-like_N"/>
</dbReference>
<gene>
    <name evidence="9" type="ORF">JL09_g3320</name>
</gene>
<evidence type="ECO:0000313" key="10">
    <source>
        <dbReference type="Proteomes" id="UP000029867"/>
    </source>
</evidence>
<feature type="transmembrane region" description="Helical" evidence="6">
    <location>
        <begin position="20"/>
        <end position="41"/>
    </location>
</feature>
<comment type="subcellular location">
    <subcellularLocation>
        <location evidence="1">Membrane</location>
        <topology evidence="1">Multi-pass membrane protein</topology>
    </subcellularLocation>
</comment>
<evidence type="ECO:0000256" key="6">
    <source>
        <dbReference type="SAM" id="Phobius"/>
    </source>
</evidence>
<dbReference type="EMBL" id="JQFK01000034">
    <property type="protein sequence ID" value="KGK37551.1"/>
    <property type="molecule type" value="Genomic_DNA"/>
</dbReference>
<evidence type="ECO:0000256" key="2">
    <source>
        <dbReference type="ARBA" id="ARBA00022692"/>
    </source>
</evidence>
<dbReference type="InterPro" id="IPR022596">
    <property type="entry name" value="GPR1/2/3_C"/>
</dbReference>
<dbReference type="AlphaFoldDB" id="A0A099P0D0"/>
<name>A0A099P0D0_PICKU</name>
<keyword evidence="3 6" id="KW-1133">Transmembrane helix</keyword>
<dbReference type="PANTHER" id="PTHR23112">
    <property type="entry name" value="G PROTEIN-COUPLED RECEPTOR 157-RELATED"/>
    <property type="match status" value="1"/>
</dbReference>
<dbReference type="GO" id="GO:0007189">
    <property type="term" value="P:adenylate cyclase-activating G protein-coupled receptor signaling pathway"/>
    <property type="evidence" value="ECO:0007669"/>
    <property type="project" value="TreeGrafter"/>
</dbReference>
<evidence type="ECO:0000259" key="8">
    <source>
        <dbReference type="Pfam" id="PF11970"/>
    </source>
</evidence>
<feature type="compositionally biased region" description="Low complexity" evidence="5">
    <location>
        <begin position="503"/>
        <end position="526"/>
    </location>
</feature>
<dbReference type="Pfam" id="PF11710">
    <property type="entry name" value="Git3"/>
    <property type="match status" value="1"/>
</dbReference>
<feature type="transmembrane region" description="Helical" evidence="6">
    <location>
        <begin position="348"/>
        <end position="367"/>
    </location>
</feature>
<dbReference type="GO" id="GO:0004930">
    <property type="term" value="F:G protein-coupled receptor activity"/>
    <property type="evidence" value="ECO:0007669"/>
    <property type="project" value="TreeGrafter"/>
</dbReference>
<keyword evidence="2 6" id="KW-0812">Transmembrane</keyword>
<comment type="caution">
    <text evidence="9">The sequence shown here is derived from an EMBL/GenBank/DDBJ whole genome shotgun (WGS) entry which is preliminary data.</text>
</comment>
<feature type="transmembrane region" description="Helical" evidence="6">
    <location>
        <begin position="163"/>
        <end position="183"/>
    </location>
</feature>
<dbReference type="eggNOG" id="ENOG502QU8E">
    <property type="taxonomic scope" value="Eukaryota"/>
</dbReference>
<feature type="region of interest" description="Disordered" evidence="5">
    <location>
        <begin position="492"/>
        <end position="535"/>
    </location>
</feature>
<proteinExistence type="predicted"/>
<evidence type="ECO:0000256" key="1">
    <source>
        <dbReference type="ARBA" id="ARBA00004141"/>
    </source>
</evidence>
<feature type="domain" description="G protein-coupled receptor GPR1/2/3 C-terminal" evidence="8">
    <location>
        <begin position="336"/>
        <end position="405"/>
    </location>
</feature>
<organism evidence="9 10">
    <name type="scientific">Pichia kudriavzevii</name>
    <name type="common">Yeast</name>
    <name type="synonym">Issatchenkia orientalis</name>
    <dbReference type="NCBI Taxonomy" id="4909"/>
    <lineage>
        <taxon>Eukaryota</taxon>
        <taxon>Fungi</taxon>
        <taxon>Dikarya</taxon>
        <taxon>Ascomycota</taxon>
        <taxon>Saccharomycotina</taxon>
        <taxon>Pichiomycetes</taxon>
        <taxon>Pichiales</taxon>
        <taxon>Pichiaceae</taxon>
        <taxon>Pichia</taxon>
    </lineage>
</organism>
<dbReference type="VEuPathDB" id="FungiDB:C5L36_0C01670"/>
<evidence type="ECO:0008006" key="11">
    <source>
        <dbReference type="Google" id="ProtNLM"/>
    </source>
</evidence>
<accession>A0A099P0D0</accession>
<dbReference type="PANTHER" id="PTHR23112:SF37">
    <property type="entry name" value="G PROTEIN-COUPLED RECEPTOR GPR1"/>
    <property type="match status" value="1"/>
</dbReference>
<dbReference type="HOGENOM" id="CLU_019464_1_0_1"/>
<evidence type="ECO:0000313" key="9">
    <source>
        <dbReference type="EMBL" id="KGK37551.1"/>
    </source>
</evidence>
<evidence type="ECO:0000259" key="7">
    <source>
        <dbReference type="Pfam" id="PF11710"/>
    </source>
</evidence>
<feature type="compositionally biased region" description="Polar residues" evidence="5">
    <location>
        <begin position="290"/>
        <end position="303"/>
    </location>
</feature>
<sequence length="562" mass="65211">MFRKEFSMIISHNEVKDLRIVAISSSTTSILAWFFFLYLYGMIHPSRRNFRHNLIFVLIFFDFIKAIVILLYSTITYHNGLDNNNVLSDVLGWFIVFSIEGADVIILSFALHMAFLVFDTQLKKACQRLKDLTGIEKCPTERLSEWLNKNPDNLEGGLYKFRFVVYFVCLFFPIMMASLSFTLHDPYMGYIYMPFFRVYTVAWHFSWVVRHIILVSILAIYVTIYVYVMCQFRKVSQSFIREGKEHEDENMLRYTFGETVWFKLLKVCIRISSKFARRHDKRTENDNDPHTGNVNGAVSSSDETLGLPNSGAVQNNDVSGQIQSILYQEATDRFNARKLQIMKQMKSIFIYPISFFLLWLLPLINHYQVIRTGHETLWSTAPSAFFQPFNCFVDALVFMYREKPWLLTVSESFLDTTDVGWRRHVSFLPGYGSYGETVYVEELGLNEAVYNEGSPMCGHQGSSDEATPRSKDDKDEDSLDLKDFLNASKPMRVSNSKRHYSKQRSSSSSQTHRMSTMSLSSSSNKSPVEPIPAPTRVRESINWNLDMFEDKTIDMRDFLNGK</sequence>
<feature type="transmembrane region" description="Helical" evidence="6">
    <location>
        <begin position="203"/>
        <end position="228"/>
    </location>
</feature>
<dbReference type="GO" id="GO:0005886">
    <property type="term" value="C:plasma membrane"/>
    <property type="evidence" value="ECO:0007669"/>
    <property type="project" value="TreeGrafter"/>
</dbReference>
<feature type="compositionally biased region" description="Basic and acidic residues" evidence="5">
    <location>
        <begin position="466"/>
        <end position="479"/>
    </location>
</feature>
<feature type="region of interest" description="Disordered" evidence="5">
    <location>
        <begin position="454"/>
        <end position="479"/>
    </location>
</feature>
<evidence type="ECO:0000256" key="4">
    <source>
        <dbReference type="ARBA" id="ARBA00023136"/>
    </source>
</evidence>
<dbReference type="Pfam" id="PF11970">
    <property type="entry name" value="GPR_Gpa2_C"/>
    <property type="match status" value="1"/>
</dbReference>
<protein>
    <recommendedName>
        <fullName evidence="11">G protein-coupled receptor GPR1</fullName>
    </recommendedName>
</protein>
<feature type="region of interest" description="Disordered" evidence="5">
    <location>
        <begin position="280"/>
        <end position="303"/>
    </location>
</feature>
<dbReference type="Proteomes" id="UP000029867">
    <property type="component" value="Unassembled WGS sequence"/>
</dbReference>
<evidence type="ECO:0000256" key="3">
    <source>
        <dbReference type="ARBA" id="ARBA00022989"/>
    </source>
</evidence>
<keyword evidence="4 6" id="KW-0472">Membrane</keyword>
<feature type="transmembrane region" description="Helical" evidence="6">
    <location>
        <begin position="53"/>
        <end position="73"/>
    </location>
</feature>
<evidence type="ECO:0000256" key="5">
    <source>
        <dbReference type="SAM" id="MobiDB-lite"/>
    </source>
</evidence>